<dbReference type="Proteomes" id="UP000240009">
    <property type="component" value="Unassembled WGS sequence"/>
</dbReference>
<dbReference type="Pfam" id="PF07596">
    <property type="entry name" value="SBP_bac_10"/>
    <property type="match status" value="1"/>
</dbReference>
<dbReference type="PANTHER" id="PTHR30093:SF2">
    <property type="entry name" value="TYPE II SECRETION SYSTEM PROTEIN H"/>
    <property type="match status" value="1"/>
</dbReference>
<dbReference type="EMBL" id="PUIA01000037">
    <property type="protein sequence ID" value="PQO31310.1"/>
    <property type="molecule type" value="Genomic_DNA"/>
</dbReference>
<accession>A0A2S8FGT9</accession>
<feature type="domain" description="DUF1559" evidence="2">
    <location>
        <begin position="40"/>
        <end position="125"/>
    </location>
</feature>
<reference evidence="3 4" key="1">
    <citation type="submission" date="2018-02" db="EMBL/GenBank/DDBJ databases">
        <title>Comparative genomes isolates from brazilian mangrove.</title>
        <authorList>
            <person name="Araujo J.E."/>
            <person name="Taketani R.G."/>
            <person name="Silva M.C.P."/>
            <person name="Loureco M.V."/>
            <person name="Andreote F.D."/>
        </authorList>
    </citation>
    <scope>NUCLEOTIDE SEQUENCE [LARGE SCALE GENOMIC DNA]</scope>
    <source>
        <strain evidence="3 4">HEX-2 MGV</strain>
    </source>
</reference>
<dbReference type="PANTHER" id="PTHR30093">
    <property type="entry name" value="GENERAL SECRETION PATHWAY PROTEIN G"/>
    <property type="match status" value="1"/>
</dbReference>
<evidence type="ECO:0000259" key="2">
    <source>
        <dbReference type="Pfam" id="PF07596"/>
    </source>
</evidence>
<dbReference type="AlphaFoldDB" id="A0A2S8FGT9"/>
<organism evidence="3 4">
    <name type="scientific">Blastopirellula marina</name>
    <dbReference type="NCBI Taxonomy" id="124"/>
    <lineage>
        <taxon>Bacteria</taxon>
        <taxon>Pseudomonadati</taxon>
        <taxon>Planctomycetota</taxon>
        <taxon>Planctomycetia</taxon>
        <taxon>Pirellulales</taxon>
        <taxon>Pirellulaceae</taxon>
        <taxon>Blastopirellula</taxon>
    </lineage>
</organism>
<comment type="caution">
    <text evidence="3">The sequence shown here is derived from an EMBL/GenBank/DDBJ whole genome shotgun (WGS) entry which is preliminary data.</text>
</comment>
<evidence type="ECO:0000313" key="4">
    <source>
        <dbReference type="Proteomes" id="UP000240009"/>
    </source>
</evidence>
<evidence type="ECO:0000313" key="3">
    <source>
        <dbReference type="EMBL" id="PQO31310.1"/>
    </source>
</evidence>
<keyword evidence="1" id="KW-1133">Transmembrane helix</keyword>
<feature type="transmembrane region" description="Helical" evidence="1">
    <location>
        <begin position="12"/>
        <end position="39"/>
    </location>
</feature>
<dbReference type="InterPro" id="IPR045584">
    <property type="entry name" value="Pilin-like"/>
</dbReference>
<evidence type="ECO:0000256" key="1">
    <source>
        <dbReference type="SAM" id="Phobius"/>
    </source>
</evidence>
<dbReference type="OrthoDB" id="285651at2"/>
<protein>
    <recommendedName>
        <fullName evidence="2">DUF1559 domain-containing protein</fullName>
    </recommendedName>
</protein>
<sequence>MRTSRRGDAKVVIIIVVVVFGVMALLCTGILVALLLPAVQQARMAAQRMQSNNNLKMIAIALHNYHDVYGTLPPAYIPDEDGEPMHSWRVLILPFVEGNDIYDKYDFSQPWDSPGNMQACERMPFAYASPALGGNDMGDATTYVAISGPNTMLGMDKARSFADVKVGISNVIMVVEDTTNPVPWYKPVDISPQALMSKNFDDQYFHGVQAAMGDGAVQFIPEGSKPQIQGMMSIDGS</sequence>
<keyword evidence="1" id="KW-0812">Transmembrane</keyword>
<name>A0A2S8FGT9_9BACT</name>
<dbReference type="RefSeq" id="WP_105354042.1">
    <property type="nucleotide sequence ID" value="NZ_PUIA01000037.1"/>
</dbReference>
<keyword evidence="1" id="KW-0472">Membrane</keyword>
<gene>
    <name evidence="3" type="ORF">C5Y96_13290</name>
</gene>
<dbReference type="InterPro" id="IPR011453">
    <property type="entry name" value="DUF1559"/>
</dbReference>
<dbReference type="SUPFAM" id="SSF54523">
    <property type="entry name" value="Pili subunits"/>
    <property type="match status" value="1"/>
</dbReference>
<proteinExistence type="predicted"/>